<comment type="catalytic activity">
    <reaction evidence="1">
        <text>ATP + protein L-histidine = ADP + protein N-phospho-L-histidine.</text>
        <dbReference type="EC" id="2.7.13.3"/>
    </reaction>
</comment>
<evidence type="ECO:0000259" key="11">
    <source>
        <dbReference type="PROSITE" id="PS50109"/>
    </source>
</evidence>
<gene>
    <name evidence="13" type="ORF">DFR31_0237</name>
</gene>
<keyword evidence="4" id="KW-0597">Phosphoprotein</keyword>
<feature type="domain" description="HAMP" evidence="12">
    <location>
        <begin position="197"/>
        <end position="249"/>
    </location>
</feature>
<dbReference type="OrthoDB" id="1931120at2"/>
<dbReference type="Gene3D" id="1.10.287.130">
    <property type="match status" value="1"/>
</dbReference>
<dbReference type="CDD" id="cd00082">
    <property type="entry name" value="HisKA"/>
    <property type="match status" value="1"/>
</dbReference>
<evidence type="ECO:0000313" key="13">
    <source>
        <dbReference type="EMBL" id="RLK50341.1"/>
    </source>
</evidence>
<dbReference type="InterPro" id="IPR003660">
    <property type="entry name" value="HAMP_dom"/>
</dbReference>
<dbReference type="GO" id="GO:0016020">
    <property type="term" value="C:membrane"/>
    <property type="evidence" value="ECO:0007669"/>
    <property type="project" value="UniProtKB-SubCell"/>
</dbReference>
<dbReference type="Proteomes" id="UP000275461">
    <property type="component" value="Unassembled WGS sequence"/>
</dbReference>
<dbReference type="EC" id="2.7.13.3" evidence="3"/>
<dbReference type="PANTHER" id="PTHR45436:SF5">
    <property type="entry name" value="SENSOR HISTIDINE KINASE TRCS"/>
    <property type="match status" value="1"/>
</dbReference>
<dbReference type="InterPro" id="IPR004358">
    <property type="entry name" value="Sig_transdc_His_kin-like_C"/>
</dbReference>
<dbReference type="Pfam" id="PF00672">
    <property type="entry name" value="HAMP"/>
    <property type="match status" value="1"/>
</dbReference>
<evidence type="ECO:0000256" key="9">
    <source>
        <dbReference type="ARBA" id="ARBA00023012"/>
    </source>
</evidence>
<dbReference type="SUPFAM" id="SSF47384">
    <property type="entry name" value="Homodimeric domain of signal transducing histidine kinase"/>
    <property type="match status" value="1"/>
</dbReference>
<evidence type="ECO:0000259" key="12">
    <source>
        <dbReference type="PROSITE" id="PS50885"/>
    </source>
</evidence>
<evidence type="ECO:0000256" key="8">
    <source>
        <dbReference type="ARBA" id="ARBA00022989"/>
    </source>
</evidence>
<dbReference type="Gene3D" id="6.10.340.10">
    <property type="match status" value="1"/>
</dbReference>
<dbReference type="PANTHER" id="PTHR45436">
    <property type="entry name" value="SENSOR HISTIDINE KINASE YKOH"/>
    <property type="match status" value="1"/>
</dbReference>
<dbReference type="PRINTS" id="PR00344">
    <property type="entry name" value="BCTRLSENSOR"/>
</dbReference>
<dbReference type="PROSITE" id="PS50885">
    <property type="entry name" value="HAMP"/>
    <property type="match status" value="1"/>
</dbReference>
<name>A0A498CDK2_9GAMM</name>
<dbReference type="SUPFAM" id="SSF55874">
    <property type="entry name" value="ATPase domain of HSP90 chaperone/DNA topoisomerase II/histidine kinase"/>
    <property type="match status" value="1"/>
</dbReference>
<keyword evidence="6" id="KW-0812">Transmembrane</keyword>
<dbReference type="AlphaFoldDB" id="A0A498CDK2"/>
<accession>A0A498CDK2</accession>
<comment type="subcellular location">
    <subcellularLocation>
        <location evidence="2">Membrane</location>
    </subcellularLocation>
</comment>
<dbReference type="Pfam" id="PF00512">
    <property type="entry name" value="HisKA"/>
    <property type="match status" value="1"/>
</dbReference>
<organism evidence="13 14">
    <name type="scientific">Alkalispirillum mobile</name>
    <dbReference type="NCBI Taxonomy" id="85925"/>
    <lineage>
        <taxon>Bacteria</taxon>
        <taxon>Pseudomonadati</taxon>
        <taxon>Pseudomonadota</taxon>
        <taxon>Gammaproteobacteria</taxon>
        <taxon>Chromatiales</taxon>
        <taxon>Ectothiorhodospiraceae</taxon>
        <taxon>Alkalispirillum</taxon>
    </lineage>
</organism>
<evidence type="ECO:0000256" key="1">
    <source>
        <dbReference type="ARBA" id="ARBA00000085"/>
    </source>
</evidence>
<evidence type="ECO:0000256" key="7">
    <source>
        <dbReference type="ARBA" id="ARBA00022777"/>
    </source>
</evidence>
<dbReference type="SMART" id="SM00387">
    <property type="entry name" value="HATPase_c"/>
    <property type="match status" value="1"/>
</dbReference>
<dbReference type="InterPro" id="IPR003661">
    <property type="entry name" value="HisK_dim/P_dom"/>
</dbReference>
<evidence type="ECO:0000256" key="3">
    <source>
        <dbReference type="ARBA" id="ARBA00012438"/>
    </source>
</evidence>
<keyword evidence="8" id="KW-1133">Transmembrane helix</keyword>
<dbReference type="Pfam" id="PF02518">
    <property type="entry name" value="HATPase_c"/>
    <property type="match status" value="1"/>
</dbReference>
<protein>
    <recommendedName>
        <fullName evidence="3">histidine kinase</fullName>
        <ecNumber evidence="3">2.7.13.3</ecNumber>
    </recommendedName>
</protein>
<evidence type="ECO:0000256" key="2">
    <source>
        <dbReference type="ARBA" id="ARBA00004370"/>
    </source>
</evidence>
<proteinExistence type="predicted"/>
<dbReference type="CDD" id="cd06225">
    <property type="entry name" value="HAMP"/>
    <property type="match status" value="1"/>
</dbReference>
<dbReference type="PROSITE" id="PS50109">
    <property type="entry name" value="HIS_KIN"/>
    <property type="match status" value="1"/>
</dbReference>
<comment type="caution">
    <text evidence="13">The sequence shown here is derived from an EMBL/GenBank/DDBJ whole genome shotgun (WGS) entry which is preliminary data.</text>
</comment>
<dbReference type="GO" id="GO:0000155">
    <property type="term" value="F:phosphorelay sensor kinase activity"/>
    <property type="evidence" value="ECO:0007669"/>
    <property type="project" value="InterPro"/>
</dbReference>
<dbReference type="InterPro" id="IPR005467">
    <property type="entry name" value="His_kinase_dom"/>
</dbReference>
<evidence type="ECO:0000313" key="14">
    <source>
        <dbReference type="Proteomes" id="UP000275461"/>
    </source>
</evidence>
<feature type="domain" description="Histidine kinase" evidence="11">
    <location>
        <begin position="280"/>
        <end position="490"/>
    </location>
</feature>
<dbReference type="CDD" id="cd00075">
    <property type="entry name" value="HATPase"/>
    <property type="match status" value="1"/>
</dbReference>
<dbReference type="Gene3D" id="3.30.565.10">
    <property type="entry name" value="Histidine kinase-like ATPase, C-terminal domain"/>
    <property type="match status" value="1"/>
</dbReference>
<dbReference type="InterPro" id="IPR050428">
    <property type="entry name" value="TCS_sensor_his_kinase"/>
</dbReference>
<dbReference type="InterPro" id="IPR036890">
    <property type="entry name" value="HATPase_C_sf"/>
</dbReference>
<dbReference type="RefSeq" id="WP_121440834.1">
    <property type="nucleotide sequence ID" value="NZ_RCDA01000001.1"/>
</dbReference>
<dbReference type="InterPro" id="IPR003594">
    <property type="entry name" value="HATPase_dom"/>
</dbReference>
<evidence type="ECO:0000256" key="4">
    <source>
        <dbReference type="ARBA" id="ARBA00022553"/>
    </source>
</evidence>
<dbReference type="EMBL" id="RCDA01000001">
    <property type="protein sequence ID" value="RLK50341.1"/>
    <property type="molecule type" value="Genomic_DNA"/>
</dbReference>
<keyword evidence="14" id="KW-1185">Reference proteome</keyword>
<reference evidence="13 14" key="1">
    <citation type="submission" date="2018-10" db="EMBL/GenBank/DDBJ databases">
        <title>Genomic Encyclopedia of Type Strains, Phase IV (KMG-IV): sequencing the most valuable type-strain genomes for metagenomic binning, comparative biology and taxonomic classification.</title>
        <authorList>
            <person name="Goeker M."/>
        </authorList>
    </citation>
    <scope>NUCLEOTIDE SEQUENCE [LARGE SCALE GENOMIC DNA]</scope>
    <source>
        <strain evidence="13 14">DSM 12769</strain>
    </source>
</reference>
<dbReference type="InterPro" id="IPR036097">
    <property type="entry name" value="HisK_dim/P_sf"/>
</dbReference>
<evidence type="ECO:0000256" key="10">
    <source>
        <dbReference type="ARBA" id="ARBA00023136"/>
    </source>
</evidence>
<evidence type="ECO:0000256" key="6">
    <source>
        <dbReference type="ARBA" id="ARBA00022692"/>
    </source>
</evidence>
<evidence type="ECO:0000256" key="5">
    <source>
        <dbReference type="ARBA" id="ARBA00022679"/>
    </source>
</evidence>
<dbReference type="SMART" id="SM00304">
    <property type="entry name" value="HAMP"/>
    <property type="match status" value="1"/>
</dbReference>
<sequence>MPLKRLLSRVYSLRLALIFQVLVPLALLTAAATWIGVKALESSLEERLEEDVQLIARAIRLPVSHSLEEGEDEAVRQALESVFTIGRVYGAYVYDRDGQQVAAVGAVKPSLAERERLQGLAEEGRDTGEYELIKGQQVYSYFVPLLDTGGRISGLLQVTRRESDFADYVGEIQRQVVLGALLTTLIVSGLVLVGHRAAIGRHVSRLAESMSQVGRGDRQHRAREDGPRELRQLSWTFNEMLDSVQTAEQELLERTNREQALERELEHSKRLAALGRLSAGVAHELGTPLSVIDGQSQRGLRDPDLSPRAVKAFRRIRCEVDRMSQIVKQLLDFGRPSNGERRPLLLRDLVLRVVHAQQEAPAARDVHFEVAGSGDPHVKVFGHPIRLEQALGNLLQNAVHAVRSGHVRISWIETGESVALRVEDDGPGVDPEARARLFEPFYTTKPVGEGTGLGLAVVHGIAQEHGGEVRVEESAELGGACFVLQVPLANPDNTKE</sequence>
<dbReference type="SMART" id="SM00388">
    <property type="entry name" value="HisKA"/>
    <property type="match status" value="1"/>
</dbReference>
<keyword evidence="10" id="KW-0472">Membrane</keyword>
<keyword evidence="5" id="KW-0808">Transferase</keyword>
<keyword evidence="7" id="KW-0418">Kinase</keyword>
<keyword evidence="9" id="KW-0902">Two-component regulatory system</keyword>